<dbReference type="GO" id="GO:0000978">
    <property type="term" value="F:RNA polymerase II cis-regulatory region sequence-specific DNA binding"/>
    <property type="evidence" value="ECO:0007669"/>
    <property type="project" value="TreeGrafter"/>
</dbReference>
<dbReference type="PROSITE" id="PS50157">
    <property type="entry name" value="ZINC_FINGER_C2H2_2"/>
    <property type="match status" value="3"/>
</dbReference>
<dbReference type="GO" id="GO:0001228">
    <property type="term" value="F:DNA-binding transcription activator activity, RNA polymerase II-specific"/>
    <property type="evidence" value="ECO:0007669"/>
    <property type="project" value="TreeGrafter"/>
</dbReference>
<feature type="domain" description="C2H2-type" evidence="12">
    <location>
        <begin position="189"/>
        <end position="217"/>
    </location>
</feature>
<feature type="domain" description="C2H2-type" evidence="12">
    <location>
        <begin position="247"/>
        <end position="275"/>
    </location>
</feature>
<evidence type="ECO:0000256" key="11">
    <source>
        <dbReference type="PROSITE-ProRule" id="PRU00042"/>
    </source>
</evidence>
<evidence type="ECO:0000313" key="13">
    <source>
        <dbReference type="EnsemblMetazoa" id="CLYHEMP014668.2"/>
    </source>
</evidence>
<dbReference type="GO" id="GO:0008270">
    <property type="term" value="F:zinc ion binding"/>
    <property type="evidence" value="ECO:0007669"/>
    <property type="project" value="UniProtKB-KW"/>
</dbReference>
<dbReference type="SUPFAM" id="SSF57667">
    <property type="entry name" value="beta-beta-alpha zinc fingers"/>
    <property type="match status" value="2"/>
</dbReference>
<dbReference type="EnsemblMetazoa" id="CLYHEMT014668.2">
    <property type="protein sequence ID" value="CLYHEMP014668.2"/>
    <property type="gene ID" value="CLYHEMG014668"/>
</dbReference>
<evidence type="ECO:0000313" key="14">
    <source>
        <dbReference type="Proteomes" id="UP000594262"/>
    </source>
</evidence>
<keyword evidence="6" id="KW-0862">Zinc</keyword>
<evidence type="ECO:0000256" key="7">
    <source>
        <dbReference type="ARBA" id="ARBA00023015"/>
    </source>
</evidence>
<evidence type="ECO:0000259" key="12">
    <source>
        <dbReference type="PROSITE" id="PS50157"/>
    </source>
</evidence>
<dbReference type="Gene3D" id="3.30.160.60">
    <property type="entry name" value="Classic Zinc Finger"/>
    <property type="match status" value="3"/>
</dbReference>
<dbReference type="InterPro" id="IPR013087">
    <property type="entry name" value="Znf_C2H2_type"/>
</dbReference>
<keyword evidence="4" id="KW-0677">Repeat</keyword>
<dbReference type="FunFam" id="3.30.160.60:FF:000038">
    <property type="entry name" value="Zinc finger protein 624"/>
    <property type="match status" value="1"/>
</dbReference>
<evidence type="ECO:0000256" key="2">
    <source>
        <dbReference type="ARBA" id="ARBA00006991"/>
    </source>
</evidence>
<proteinExistence type="inferred from homology"/>
<dbReference type="FunFam" id="3.30.160.60:FF:000383">
    <property type="entry name" value="Uncharacterized protein"/>
    <property type="match status" value="1"/>
</dbReference>
<name>A0A7M5WY56_9CNID</name>
<dbReference type="GO" id="GO:0005634">
    <property type="term" value="C:nucleus"/>
    <property type="evidence" value="ECO:0007669"/>
    <property type="project" value="UniProtKB-SubCell"/>
</dbReference>
<comment type="subcellular location">
    <subcellularLocation>
        <location evidence="1">Nucleus</location>
    </subcellularLocation>
</comment>
<evidence type="ECO:0000256" key="3">
    <source>
        <dbReference type="ARBA" id="ARBA00022723"/>
    </source>
</evidence>
<dbReference type="SMART" id="SM00355">
    <property type="entry name" value="ZnF_C2H2"/>
    <property type="match status" value="3"/>
</dbReference>
<keyword evidence="8" id="KW-0238">DNA-binding</keyword>
<organism evidence="13 14">
    <name type="scientific">Clytia hemisphaerica</name>
    <dbReference type="NCBI Taxonomy" id="252671"/>
    <lineage>
        <taxon>Eukaryota</taxon>
        <taxon>Metazoa</taxon>
        <taxon>Cnidaria</taxon>
        <taxon>Hydrozoa</taxon>
        <taxon>Hydroidolina</taxon>
        <taxon>Leptothecata</taxon>
        <taxon>Obeliida</taxon>
        <taxon>Clytiidae</taxon>
        <taxon>Clytia</taxon>
    </lineage>
</organism>
<dbReference type="PROSITE" id="PS00028">
    <property type="entry name" value="ZINC_FINGER_C2H2_1"/>
    <property type="match status" value="3"/>
</dbReference>
<reference evidence="13" key="1">
    <citation type="submission" date="2021-01" db="UniProtKB">
        <authorList>
            <consortium name="EnsemblMetazoa"/>
        </authorList>
    </citation>
    <scope>IDENTIFICATION</scope>
</reference>
<keyword evidence="7" id="KW-0805">Transcription regulation</keyword>
<dbReference type="PANTHER" id="PTHR24393">
    <property type="entry name" value="ZINC FINGER PROTEIN"/>
    <property type="match status" value="1"/>
</dbReference>
<keyword evidence="5 11" id="KW-0863">Zinc-finger</keyword>
<dbReference type="PANTHER" id="PTHR24393:SF15">
    <property type="entry name" value="IP01243P-RELATED"/>
    <property type="match status" value="1"/>
</dbReference>
<accession>A0A7M5WY56</accession>
<evidence type="ECO:0000256" key="9">
    <source>
        <dbReference type="ARBA" id="ARBA00023163"/>
    </source>
</evidence>
<keyword evidence="9" id="KW-0804">Transcription</keyword>
<dbReference type="InterPro" id="IPR036236">
    <property type="entry name" value="Znf_C2H2_sf"/>
</dbReference>
<evidence type="ECO:0000256" key="5">
    <source>
        <dbReference type="ARBA" id="ARBA00022771"/>
    </source>
</evidence>
<protein>
    <recommendedName>
        <fullName evidence="12">C2H2-type domain-containing protein</fullName>
    </recommendedName>
</protein>
<evidence type="ECO:0000256" key="8">
    <source>
        <dbReference type="ARBA" id="ARBA00023125"/>
    </source>
</evidence>
<dbReference type="Proteomes" id="UP000594262">
    <property type="component" value="Unplaced"/>
</dbReference>
<comment type="similarity">
    <text evidence="2">Belongs to the krueppel C2H2-type zinc-finger protein family.</text>
</comment>
<feature type="domain" description="C2H2-type" evidence="12">
    <location>
        <begin position="218"/>
        <end position="246"/>
    </location>
</feature>
<evidence type="ECO:0000256" key="10">
    <source>
        <dbReference type="ARBA" id="ARBA00023242"/>
    </source>
</evidence>
<dbReference type="OrthoDB" id="1095242at2759"/>
<evidence type="ECO:0000256" key="1">
    <source>
        <dbReference type="ARBA" id="ARBA00004123"/>
    </source>
</evidence>
<keyword evidence="14" id="KW-1185">Reference proteome</keyword>
<dbReference type="FunFam" id="3.30.160.60:FF:000506">
    <property type="entry name" value="Zinc finger protein 23"/>
    <property type="match status" value="1"/>
</dbReference>
<keyword evidence="10" id="KW-0539">Nucleus</keyword>
<sequence length="276" mass="32124">MNEIEEIKIKIEQEEVYGWDETNHEHLEIFIKLEDESNGYPDDEILEPLKSYESELFKNCSRNVKGNNLTSSEETDPKNYEITIKLEDESKPQANKDESLKLMNISENKNSENINDGTNHFDQFSVNEEMVSQIGEKITIKFEDEFFQNHENENIQECFEADKIENPNIDEIMNSSIKEHQRTLHDKPFKCQECGKSFATKGNLVRHQRTVHEGIKLFDCKECGNCFGQKTNLTLHQRTVHGGIKAFECQECGKCFVEKRNLTSHQRTVHEGLNPF</sequence>
<keyword evidence="3" id="KW-0479">Metal-binding</keyword>
<evidence type="ECO:0000256" key="4">
    <source>
        <dbReference type="ARBA" id="ARBA00022737"/>
    </source>
</evidence>
<dbReference type="AlphaFoldDB" id="A0A7M5WY56"/>
<evidence type="ECO:0000256" key="6">
    <source>
        <dbReference type="ARBA" id="ARBA00022833"/>
    </source>
</evidence>
<dbReference type="Pfam" id="PF00096">
    <property type="entry name" value="zf-C2H2"/>
    <property type="match status" value="3"/>
</dbReference>